<dbReference type="AlphaFoldDB" id="A0A2K8GL17"/>
<dbReference type="OrthoDB" id="6625994at2759"/>
<proteinExistence type="evidence at transcript level"/>
<dbReference type="InterPro" id="IPR036682">
    <property type="entry name" value="OS_D_A10/PebIII_sf"/>
</dbReference>
<dbReference type="EMBL" id="KX585425">
    <property type="protein sequence ID" value="ARO70318.1"/>
    <property type="molecule type" value="mRNA"/>
</dbReference>
<dbReference type="PANTHER" id="PTHR11257">
    <property type="entry name" value="CHEMOSENSORY PROTEIN-RELATED"/>
    <property type="match status" value="1"/>
</dbReference>
<dbReference type="PANTHER" id="PTHR11257:SF12">
    <property type="entry name" value="EJACULATORY BULB-SPECIFIC PROTEIN 3-RELATED"/>
    <property type="match status" value="1"/>
</dbReference>
<protein>
    <submittedName>
        <fullName evidence="2">Chemosensory protein 14</fullName>
    </submittedName>
</protein>
<evidence type="ECO:0000313" key="2">
    <source>
        <dbReference type="EMBL" id="ARO70318.1"/>
    </source>
</evidence>
<feature type="signal peptide" evidence="1">
    <location>
        <begin position="1"/>
        <end position="16"/>
    </location>
</feature>
<reference evidence="2" key="2">
    <citation type="journal article" date="2017" name="Front. Physiol.">
        <title>Identification and Expression Profiling of Chemosensory Genes in Dendrolimus punctatus Walker.</title>
        <authorList>
            <person name="Zhang S.F."/>
            <person name="Liu H.H."/>
            <person name="Kong X.B."/>
            <person name="Wang H.B."/>
            <person name="Liu F."/>
            <person name="Zhang Z."/>
        </authorList>
    </citation>
    <scope>NUCLEOTIDE SEQUENCE</scope>
</reference>
<evidence type="ECO:0000256" key="1">
    <source>
        <dbReference type="SAM" id="SignalP"/>
    </source>
</evidence>
<dbReference type="Gene3D" id="1.10.2080.10">
    <property type="entry name" value="Insect odorant-binding protein A10/Ejaculatory bulb-specific protein 3"/>
    <property type="match status" value="1"/>
</dbReference>
<accession>A0A2K8GL17</accession>
<dbReference type="InterPro" id="IPR005055">
    <property type="entry name" value="A10/PebIII"/>
</dbReference>
<organism evidence="2">
    <name type="scientific">Dendrolimus punctatus</name>
    <name type="common">masson pine moth</name>
    <dbReference type="NCBI Taxonomy" id="238572"/>
    <lineage>
        <taxon>Eukaryota</taxon>
        <taxon>Metazoa</taxon>
        <taxon>Ecdysozoa</taxon>
        <taxon>Arthropoda</taxon>
        <taxon>Hexapoda</taxon>
        <taxon>Insecta</taxon>
        <taxon>Pterygota</taxon>
        <taxon>Neoptera</taxon>
        <taxon>Endopterygota</taxon>
        <taxon>Lepidoptera</taxon>
        <taxon>Glossata</taxon>
        <taxon>Ditrysia</taxon>
        <taxon>Bombycoidea</taxon>
        <taxon>Lasiocampidae</taxon>
        <taxon>Dendrolimus</taxon>
    </lineage>
</organism>
<dbReference type="SUPFAM" id="SSF100910">
    <property type="entry name" value="Chemosensory protein Csp2"/>
    <property type="match status" value="1"/>
</dbReference>
<keyword evidence="1" id="KW-0732">Signal</keyword>
<gene>
    <name evidence="2" type="primary">CSP14</name>
</gene>
<name>A0A2K8GL17_9NEOP</name>
<sequence>MKSLVILSCVLALAVGKYTDKYDDIDLNEILTNKRLLENYFKCMMDQGSCPPEGQVLRDNVEEAMATGCKECTDTQKTKAKEGITYIHDNEPEMFKQLTEKYDKTGEYTKKYFP</sequence>
<feature type="chain" id="PRO_5014940251" evidence="1">
    <location>
        <begin position="17"/>
        <end position="114"/>
    </location>
</feature>
<dbReference type="Pfam" id="PF03392">
    <property type="entry name" value="OS-D"/>
    <property type="match status" value="1"/>
</dbReference>
<reference evidence="2" key="1">
    <citation type="submission" date="2016-07" db="EMBL/GenBank/DDBJ databases">
        <authorList>
            <person name="Wan K."/>
            <person name="Booth B."/>
            <person name="Spirohn K."/>
            <person name="Hao T."/>
            <person name="Hu Y."/>
            <person name="Calderwood M."/>
            <person name="Hill D."/>
            <person name="Mohr S."/>
            <person name="Vidal M."/>
            <person name="Celniker S."/>
            <person name="Perrimon N."/>
        </authorList>
    </citation>
    <scope>NUCLEOTIDE SEQUENCE</scope>
</reference>